<evidence type="ECO:0000313" key="1">
    <source>
        <dbReference type="EMBL" id="KAH9290434.1"/>
    </source>
</evidence>
<keyword evidence="2" id="KW-1185">Reference proteome</keyword>
<name>A0AA38C593_TAXCH</name>
<feature type="non-terminal residue" evidence="1">
    <location>
        <position position="58"/>
    </location>
</feature>
<reference evidence="1 2" key="1">
    <citation type="journal article" date="2021" name="Nat. Plants">
        <title>The Taxus genome provides insights into paclitaxel biosynthesis.</title>
        <authorList>
            <person name="Xiong X."/>
            <person name="Gou J."/>
            <person name="Liao Q."/>
            <person name="Li Y."/>
            <person name="Zhou Q."/>
            <person name="Bi G."/>
            <person name="Li C."/>
            <person name="Du R."/>
            <person name="Wang X."/>
            <person name="Sun T."/>
            <person name="Guo L."/>
            <person name="Liang H."/>
            <person name="Lu P."/>
            <person name="Wu Y."/>
            <person name="Zhang Z."/>
            <person name="Ro D.K."/>
            <person name="Shang Y."/>
            <person name="Huang S."/>
            <person name="Yan J."/>
        </authorList>
    </citation>
    <scope>NUCLEOTIDE SEQUENCE [LARGE SCALE GENOMIC DNA]</scope>
    <source>
        <strain evidence="1">Ta-2019</strain>
    </source>
</reference>
<protein>
    <submittedName>
        <fullName evidence="1">Uncharacterized protein</fullName>
    </submittedName>
</protein>
<dbReference type="AlphaFoldDB" id="A0AA38C593"/>
<comment type="caution">
    <text evidence="1">The sequence shown here is derived from an EMBL/GenBank/DDBJ whole genome shotgun (WGS) entry which is preliminary data.</text>
</comment>
<proteinExistence type="predicted"/>
<feature type="non-terminal residue" evidence="1">
    <location>
        <position position="1"/>
    </location>
</feature>
<dbReference type="Proteomes" id="UP000824469">
    <property type="component" value="Unassembled WGS sequence"/>
</dbReference>
<gene>
    <name evidence="1" type="ORF">KI387_034551</name>
</gene>
<organism evidence="1 2">
    <name type="scientific">Taxus chinensis</name>
    <name type="common">Chinese yew</name>
    <name type="synonym">Taxus wallichiana var. chinensis</name>
    <dbReference type="NCBI Taxonomy" id="29808"/>
    <lineage>
        <taxon>Eukaryota</taxon>
        <taxon>Viridiplantae</taxon>
        <taxon>Streptophyta</taxon>
        <taxon>Embryophyta</taxon>
        <taxon>Tracheophyta</taxon>
        <taxon>Spermatophyta</taxon>
        <taxon>Pinopsida</taxon>
        <taxon>Pinidae</taxon>
        <taxon>Conifers II</taxon>
        <taxon>Cupressales</taxon>
        <taxon>Taxaceae</taxon>
        <taxon>Taxus</taxon>
    </lineage>
</organism>
<evidence type="ECO:0000313" key="2">
    <source>
        <dbReference type="Proteomes" id="UP000824469"/>
    </source>
</evidence>
<dbReference type="EMBL" id="JAHRHJ020003813">
    <property type="protein sequence ID" value="KAH9290434.1"/>
    <property type="molecule type" value="Genomic_DNA"/>
</dbReference>
<sequence>TDSQVHPGLNLDLGGAVHIHYPQTLAEAVEKAYIAEETRGRRNSLDTEFGAISSRCMM</sequence>
<accession>A0AA38C593</accession>